<dbReference type="EMBL" id="LFZN01000045">
    <property type="protein sequence ID" value="KXT02192.1"/>
    <property type="molecule type" value="Genomic_DNA"/>
</dbReference>
<evidence type="ECO:0008006" key="4">
    <source>
        <dbReference type="Google" id="ProtNLM"/>
    </source>
</evidence>
<sequence>MQSRALSFAILWTRSLMMRRSSLERGALFKSHALLSAEELKGSEIRVCSARNNNQIKFEASAQQSEGDEACGRWYMTTMLPRFYLTLTDSIARANTMHWLQHLQFWRTSCANVVGDASTSKSTSTSRLVAQPPQIDLEAMATNEKRSRPEGTEGMSSKRTRLNYNRTITIKVGRQIRPIEFKAQLEEVRKTFTICADSLVKNSSYFRKQIEQNPGNTTFDLHDVDPEEFRTYFDWIREGCLNIEMVESASARMLRKLSNSLDVQAKHDGAVLFRLCRLFLMDENLMQDDEFSDALADLLDELLEKHAENAVRLTVTQGQQIWSIAGQLFPKHQCKVAKWMAADLTATSLQDSQHLLAPTLFNAIQGILPREVEVTVGRDHEKQIFMVDERRCHGHSKVLERSLASRWIGKPKLVLPKENPKCFALYLRCVTVNRPDFLVVMNTPTKRENGRLVPTNEGESRRAMHRLCELWILASHLEDTRMQNATMDAIDLLRLTISLRTAEMVITNTIIGSGLRRWIGDFLSETMTNDWLTQWSQKVSKELLVDVLHASMQSREGKGKAGTTFDDRRPDHYHEH</sequence>
<evidence type="ECO:0000313" key="2">
    <source>
        <dbReference type="EMBL" id="KXT02193.1"/>
    </source>
</evidence>
<reference evidence="2 3" key="1">
    <citation type="submission" date="2015-07" db="EMBL/GenBank/DDBJ databases">
        <title>Comparative genomics of the Sigatoka disease complex on banana suggests a link between parallel evolutionary changes in Pseudocercospora fijiensis and Pseudocercospora eumusae and increased virulence on the banana host.</title>
        <authorList>
            <person name="Chang T.-C."/>
            <person name="Salvucci A."/>
            <person name="Crous P.W."/>
            <person name="Stergiopoulos I."/>
        </authorList>
    </citation>
    <scope>NUCLEOTIDE SEQUENCE [LARGE SCALE GENOMIC DNA]</scope>
    <source>
        <strain evidence="2 3">CBS 114824</strain>
    </source>
</reference>
<comment type="caution">
    <text evidence="2">The sequence shown here is derived from an EMBL/GenBank/DDBJ whole genome shotgun (WGS) entry which is preliminary data.</text>
</comment>
<keyword evidence="3" id="KW-1185">Reference proteome</keyword>
<evidence type="ECO:0000256" key="1">
    <source>
        <dbReference type="SAM" id="MobiDB-lite"/>
    </source>
</evidence>
<name>A0A139HIG6_9PEZI</name>
<protein>
    <recommendedName>
        <fullName evidence="4">BTB domain-containing protein</fullName>
    </recommendedName>
</protein>
<dbReference type="OrthoDB" id="1022638at2759"/>
<dbReference type="AlphaFoldDB" id="A0A139HIG6"/>
<dbReference type="EMBL" id="LFZN01000045">
    <property type="protein sequence ID" value="KXT02197.1"/>
    <property type="molecule type" value="Genomic_DNA"/>
</dbReference>
<gene>
    <name evidence="2" type="ORF">AC578_5959</name>
</gene>
<accession>A0A139HIG6</accession>
<evidence type="ECO:0000313" key="3">
    <source>
        <dbReference type="Proteomes" id="UP000070133"/>
    </source>
</evidence>
<proteinExistence type="predicted"/>
<dbReference type="EMBL" id="LFZN01000045">
    <property type="protein sequence ID" value="KXT02196.1"/>
    <property type="molecule type" value="Genomic_DNA"/>
</dbReference>
<feature type="region of interest" description="Disordered" evidence="1">
    <location>
        <begin position="555"/>
        <end position="576"/>
    </location>
</feature>
<organism evidence="2 3">
    <name type="scientific">Pseudocercospora eumusae</name>
    <dbReference type="NCBI Taxonomy" id="321146"/>
    <lineage>
        <taxon>Eukaryota</taxon>
        <taxon>Fungi</taxon>
        <taxon>Dikarya</taxon>
        <taxon>Ascomycota</taxon>
        <taxon>Pezizomycotina</taxon>
        <taxon>Dothideomycetes</taxon>
        <taxon>Dothideomycetidae</taxon>
        <taxon>Mycosphaerellales</taxon>
        <taxon>Mycosphaerellaceae</taxon>
        <taxon>Pseudocercospora</taxon>
    </lineage>
</organism>
<dbReference type="EMBL" id="LFZN01000045">
    <property type="protein sequence ID" value="KXT02193.1"/>
    <property type="molecule type" value="Genomic_DNA"/>
</dbReference>
<dbReference type="Proteomes" id="UP000070133">
    <property type="component" value="Unassembled WGS sequence"/>
</dbReference>